<name>A0A559LII7_FUSOC</name>
<evidence type="ECO:0000313" key="2">
    <source>
        <dbReference type="EMBL" id="TXB97774.1"/>
    </source>
</evidence>
<dbReference type="EMBL" id="SRMI01000003">
    <property type="protein sequence ID" value="TVY74094.1"/>
    <property type="molecule type" value="Genomic_DNA"/>
</dbReference>
<dbReference type="GO" id="GO:0008237">
    <property type="term" value="F:metallopeptidase activity"/>
    <property type="evidence" value="ECO:0007669"/>
    <property type="project" value="InterPro"/>
</dbReference>
<dbReference type="EMBL" id="VMNF01000013">
    <property type="protein sequence ID" value="TXB97774.1"/>
    <property type="molecule type" value="Genomic_DNA"/>
</dbReference>
<evidence type="ECO:0000313" key="4">
    <source>
        <dbReference type="Proteomes" id="UP000321331"/>
    </source>
</evidence>
<dbReference type="SUPFAM" id="SSF55486">
    <property type="entry name" value="Metalloproteases ('zincins'), catalytic domain"/>
    <property type="match status" value="1"/>
</dbReference>
<proteinExistence type="predicted"/>
<evidence type="ECO:0000313" key="3">
    <source>
        <dbReference type="Proteomes" id="UP000320707"/>
    </source>
</evidence>
<dbReference type="OMA" id="VIKWTAW"/>
<dbReference type="InterPro" id="IPR024079">
    <property type="entry name" value="MetalloPept_cat_dom_sf"/>
</dbReference>
<comment type="caution">
    <text evidence="1">The sequence shown here is derived from an EMBL/GenBank/DDBJ whole genome shotgun (WGS) entry which is preliminary data.</text>
</comment>
<sequence>MADITTNSASEPSTKETVIDQIVSVVGEHTLDTVSPTPDIQPTIPVAPSTPGDDDFIPCCTTESPIPKALRNTNDKNVASIMLGLKHACPRWAPGSVIKWVAMKEGFKTSADAEYAAQQLNMACQKWNELSIGVTFEWVTNLADATFALWHGGSQGGALASAFFPNPNDLSNLLVYNLAFAMPKWKENMWKVFMHELGHVLGLRHEFALDIDPETGKAREGFEAVQLGDRNDKSVMTYRSEPPEVQQSDVESLRAFYALRDGDKVGLTPIQDYYPM</sequence>
<gene>
    <name evidence="1" type="ORF">Focb16_v005815</name>
    <name evidence="2" type="ORF">FocTR4_00017198</name>
</gene>
<protein>
    <recommendedName>
        <fullName evidence="5">Peptidase metallopeptidase domain-containing protein</fullName>
    </recommendedName>
</protein>
<dbReference type="Pfam" id="PF13688">
    <property type="entry name" value="Reprolysin_5"/>
    <property type="match status" value="1"/>
</dbReference>
<accession>A0A559LII7</accession>
<evidence type="ECO:0000313" key="1">
    <source>
        <dbReference type="EMBL" id="TVY74094.1"/>
    </source>
</evidence>
<organism evidence="1 3">
    <name type="scientific">Fusarium oxysporum f. sp. cubense</name>
    <dbReference type="NCBI Taxonomy" id="61366"/>
    <lineage>
        <taxon>Eukaryota</taxon>
        <taxon>Fungi</taxon>
        <taxon>Dikarya</taxon>
        <taxon>Ascomycota</taxon>
        <taxon>Pezizomycotina</taxon>
        <taxon>Sordariomycetes</taxon>
        <taxon>Hypocreomycetidae</taxon>
        <taxon>Hypocreales</taxon>
        <taxon>Nectriaceae</taxon>
        <taxon>Fusarium</taxon>
        <taxon>Fusarium oxysporum species complex</taxon>
    </lineage>
</organism>
<reference evidence="1 3" key="1">
    <citation type="journal article" date="2019" name="Microbiol. Resour. Announc.">
        <title>High-quality draft genome sequence of Fusarium oxysporum f. sp. cubense strain 160527, a causal agent of Panama disease.</title>
        <authorList>
            <person name="Asai S."/>
            <person name="Ayukawa Y."/>
            <person name="Gan P."/>
            <person name="Masuda S."/>
            <person name="Komatsu K."/>
            <person name="Shirasu K."/>
            <person name="Arie T."/>
        </authorList>
    </citation>
    <scope>NUCLEOTIDE SEQUENCE [LARGE SCALE GENOMIC DNA]</scope>
    <source>
        <strain evidence="1 3">160527</strain>
    </source>
</reference>
<dbReference type="Proteomes" id="UP000321331">
    <property type="component" value="Unassembled WGS sequence"/>
</dbReference>
<evidence type="ECO:0008006" key="5">
    <source>
        <dbReference type="Google" id="ProtNLM"/>
    </source>
</evidence>
<reference evidence="2 4" key="2">
    <citation type="submission" date="2019-07" db="EMBL/GenBank/DDBJ databases">
        <title>The First High-Quality Draft Genome Sequence of the Causal Agent of the Current Panama Disease Epidemic.</title>
        <authorList>
            <person name="Warmington R.J."/>
            <person name="Kay W."/>
            <person name="Jeffries A."/>
            <person name="Bebber D."/>
            <person name="Moore K."/>
            <person name="Studholme D.J."/>
        </authorList>
    </citation>
    <scope>NUCLEOTIDE SEQUENCE [LARGE SCALE GENOMIC DNA]</scope>
    <source>
        <strain evidence="2 4">TR4</strain>
    </source>
</reference>
<dbReference type="AlphaFoldDB" id="A0A559LII7"/>
<dbReference type="Proteomes" id="UP000320707">
    <property type="component" value="Unassembled WGS sequence"/>
</dbReference>
<dbReference type="Gene3D" id="3.40.390.10">
    <property type="entry name" value="Collagenase (Catalytic Domain)"/>
    <property type="match status" value="1"/>
</dbReference>